<dbReference type="GO" id="GO:0003916">
    <property type="term" value="F:DNA topoisomerase activity"/>
    <property type="evidence" value="ECO:0007669"/>
    <property type="project" value="InterPro"/>
</dbReference>
<dbReference type="InterPro" id="IPR023405">
    <property type="entry name" value="Topo_IA_core_domain"/>
</dbReference>
<evidence type="ECO:0000313" key="3">
    <source>
        <dbReference type="Proteomes" id="UP000001362"/>
    </source>
</evidence>
<dbReference type="SUPFAM" id="SSF56712">
    <property type="entry name" value="Prokaryotic type I DNA topoisomerase"/>
    <property type="match status" value="2"/>
</dbReference>
<accession>B7J8U0</accession>
<dbReference type="eggNOG" id="COG0550">
    <property type="taxonomic scope" value="Bacteria"/>
</dbReference>
<sequence>MTTRTWIFTQTSGMAWALARTMGHVTASRQDMLVLEDALIFWVPEAINRHAHPPEYQRDWKRYRWGQLPLMPDMKTMRTPAGKHLLECLKTTLFTNGGAPEKIILAPAPDAAGFWLMKQILDLLGLLKIGPECEIWVANLDHFHEKVLHPAHLKPWRSERLVDAEQCRVHGDWLLGINLTRMLTLANPEQAGVGCGRVSTPLLQLIQDGPFAEPNIGDGKDFASIQGWFVSRDWPAGAVVLALQWLYEHGVISYPFGRSALVLYESGRLTPTLLRRSPSGYPSALHAQIVQFLLGTLRDKASGPGRLEQKRLGGLYRRMGQPIGVDADSGSIPAIGSPKSRHKALGRLMEQKLVDSNTVTLTALGRQHLEATPPVLRDPRLISAWEHSLHRVFLGEIAPMEFYREVQQFLLASMEYVRNRGAFLTGGSQ</sequence>
<feature type="domain" description="DNA topoisomerase type IA" evidence="1">
    <location>
        <begin position="134"/>
        <end position="224"/>
    </location>
</feature>
<gene>
    <name evidence="2" type="ordered locus">AFE_1258</name>
</gene>
<dbReference type="AlphaFoldDB" id="B7J8U0"/>
<dbReference type="InterPro" id="IPR013824">
    <property type="entry name" value="Topo_IA_cen_sub1"/>
</dbReference>
<proteinExistence type="predicted"/>
<reference evidence="2 3" key="1">
    <citation type="journal article" date="2008" name="BMC Genomics">
        <title>Acidithiobacillus ferrooxidans metabolism: from genome sequence to industrial applications.</title>
        <authorList>
            <person name="Valdes J."/>
            <person name="Pedroso I."/>
            <person name="Quatrini R."/>
            <person name="Dodson R.J."/>
            <person name="Tettelin H."/>
            <person name="Blake R.II."/>
            <person name="Eisen J.A."/>
            <person name="Holmes D.S."/>
        </authorList>
    </citation>
    <scope>NUCLEOTIDE SEQUENCE [LARGE SCALE GENOMIC DNA]</scope>
    <source>
        <strain evidence="3">ATCC 23270 / DSM 14882 / CIP 104768 / NCIMB 8455</strain>
    </source>
</reference>
<dbReference type="Proteomes" id="UP000001362">
    <property type="component" value="Chromosome"/>
</dbReference>
<dbReference type="GO" id="GO:0006265">
    <property type="term" value="P:DNA topological change"/>
    <property type="evidence" value="ECO:0007669"/>
    <property type="project" value="InterPro"/>
</dbReference>
<organism evidence="2 3">
    <name type="scientific">Acidithiobacillus ferrooxidans (strain ATCC 23270 / DSM 14882 / CIP 104768 / NCIMB 8455)</name>
    <name type="common">Ferrobacillus ferrooxidans (strain ATCC 23270)</name>
    <dbReference type="NCBI Taxonomy" id="243159"/>
    <lineage>
        <taxon>Bacteria</taxon>
        <taxon>Pseudomonadati</taxon>
        <taxon>Pseudomonadota</taxon>
        <taxon>Acidithiobacillia</taxon>
        <taxon>Acidithiobacillales</taxon>
        <taxon>Acidithiobacillaceae</taxon>
        <taxon>Acidithiobacillus</taxon>
    </lineage>
</organism>
<dbReference type="STRING" id="243159.AFE_1258"/>
<keyword evidence="2" id="KW-0413">Isomerase</keyword>
<protein>
    <submittedName>
        <fullName evidence="2">DNA topoisomerase domain protein</fullName>
    </submittedName>
</protein>
<dbReference type="PaxDb" id="243159-AFE_1258"/>
<dbReference type="KEGG" id="afr:AFE_1258"/>
<evidence type="ECO:0000259" key="1">
    <source>
        <dbReference type="SMART" id="SM00436"/>
    </source>
</evidence>
<dbReference type="Gene3D" id="1.10.460.10">
    <property type="entry name" value="Topoisomerase I, domain 2"/>
    <property type="match status" value="2"/>
</dbReference>
<evidence type="ECO:0000313" key="2">
    <source>
        <dbReference type="EMBL" id="ACK79674.1"/>
    </source>
</evidence>
<keyword evidence="3" id="KW-1185">Reference proteome</keyword>
<dbReference type="GO" id="GO:0003677">
    <property type="term" value="F:DNA binding"/>
    <property type="evidence" value="ECO:0007669"/>
    <property type="project" value="InterPro"/>
</dbReference>
<dbReference type="HOGENOM" id="CLU_602214_0_0_6"/>
<dbReference type="SMART" id="SM00436">
    <property type="entry name" value="TOP1Bc"/>
    <property type="match status" value="1"/>
</dbReference>
<name>B7J8U0_ACIF2</name>
<dbReference type="InterPro" id="IPR003601">
    <property type="entry name" value="Topo_IA_2"/>
</dbReference>
<dbReference type="EMBL" id="CP001219">
    <property type="protein sequence ID" value="ACK79674.1"/>
    <property type="molecule type" value="Genomic_DNA"/>
</dbReference>